<dbReference type="PANTHER" id="PTHR40661:SF3">
    <property type="entry name" value="FELS-1 PROPHAGE TRANSCRIPTIONAL REGULATOR"/>
    <property type="match status" value="1"/>
</dbReference>
<protein>
    <submittedName>
        <fullName evidence="5">Helix-turn-helix domain-containing protein</fullName>
    </submittedName>
</protein>
<proteinExistence type="predicted"/>
<keyword evidence="2" id="KW-0238">DNA-binding</keyword>
<evidence type="ECO:0000313" key="5">
    <source>
        <dbReference type="EMBL" id="MXN63550.1"/>
    </source>
</evidence>
<dbReference type="EMBL" id="WUMV01000001">
    <property type="protein sequence ID" value="MXN63550.1"/>
    <property type="molecule type" value="Genomic_DNA"/>
</dbReference>
<dbReference type="SMART" id="SM00530">
    <property type="entry name" value="HTH_XRE"/>
    <property type="match status" value="1"/>
</dbReference>
<evidence type="ECO:0000313" key="6">
    <source>
        <dbReference type="Proteomes" id="UP000433101"/>
    </source>
</evidence>
<gene>
    <name evidence="5" type="ORF">GR183_01425</name>
</gene>
<sequence>MSNTATIWSTVPEKSSIGQRIRHAREASNLSSAQLARRLGVKTATVSGWESGRTEPRANRLTMLAGFLSVSPTWLLYGLGEAPADETFSSELAVLQASLKSVKDLHERTGQALVRLEEQIARLSPAKER</sequence>
<dbReference type="Pfam" id="PF01381">
    <property type="entry name" value="HTH_3"/>
    <property type="match status" value="1"/>
</dbReference>
<dbReference type="Proteomes" id="UP000433101">
    <property type="component" value="Unassembled WGS sequence"/>
</dbReference>
<dbReference type="InterPro" id="IPR001387">
    <property type="entry name" value="Cro/C1-type_HTH"/>
</dbReference>
<keyword evidence="1" id="KW-0805">Transcription regulation</keyword>
<evidence type="ECO:0000259" key="4">
    <source>
        <dbReference type="PROSITE" id="PS50943"/>
    </source>
</evidence>
<evidence type="ECO:0000256" key="3">
    <source>
        <dbReference type="ARBA" id="ARBA00023163"/>
    </source>
</evidence>
<dbReference type="AlphaFoldDB" id="A0A7X3LR40"/>
<dbReference type="Gene3D" id="1.10.260.40">
    <property type="entry name" value="lambda repressor-like DNA-binding domains"/>
    <property type="match status" value="1"/>
</dbReference>
<dbReference type="PROSITE" id="PS50943">
    <property type="entry name" value="HTH_CROC1"/>
    <property type="match status" value="1"/>
</dbReference>
<feature type="domain" description="HTH cro/C1-type" evidence="4">
    <location>
        <begin position="21"/>
        <end position="75"/>
    </location>
</feature>
<reference evidence="5 6" key="1">
    <citation type="submission" date="2019-12" db="EMBL/GenBank/DDBJ databases">
        <authorList>
            <person name="Li M."/>
        </authorList>
    </citation>
    <scope>NUCLEOTIDE SEQUENCE [LARGE SCALE GENOMIC DNA]</scope>
    <source>
        <strain evidence="5 6">GBMRC 2046</strain>
    </source>
</reference>
<dbReference type="SUPFAM" id="SSF47413">
    <property type="entry name" value="lambda repressor-like DNA-binding domains"/>
    <property type="match status" value="1"/>
</dbReference>
<dbReference type="GO" id="GO:0003677">
    <property type="term" value="F:DNA binding"/>
    <property type="evidence" value="ECO:0007669"/>
    <property type="project" value="UniProtKB-KW"/>
</dbReference>
<comment type="caution">
    <text evidence="5">The sequence shown here is derived from an EMBL/GenBank/DDBJ whole genome shotgun (WGS) entry which is preliminary data.</text>
</comment>
<dbReference type="InterPro" id="IPR010982">
    <property type="entry name" value="Lambda_DNA-bd_dom_sf"/>
</dbReference>
<keyword evidence="6" id="KW-1185">Reference proteome</keyword>
<evidence type="ECO:0000256" key="1">
    <source>
        <dbReference type="ARBA" id="ARBA00023015"/>
    </source>
</evidence>
<name>A0A7X3LR40_9HYPH</name>
<dbReference type="PANTHER" id="PTHR40661">
    <property type="match status" value="1"/>
</dbReference>
<accession>A0A7X3LR40</accession>
<keyword evidence="3" id="KW-0804">Transcription</keyword>
<evidence type="ECO:0000256" key="2">
    <source>
        <dbReference type="ARBA" id="ARBA00023125"/>
    </source>
</evidence>
<dbReference type="CDD" id="cd00093">
    <property type="entry name" value="HTH_XRE"/>
    <property type="match status" value="1"/>
</dbReference>
<dbReference type="RefSeq" id="WP_160773798.1">
    <property type="nucleotide sequence ID" value="NZ_WUMV01000001.1"/>
</dbReference>
<organism evidence="5 6">
    <name type="scientific">Stappia sediminis</name>
    <dbReference type="NCBI Taxonomy" id="2692190"/>
    <lineage>
        <taxon>Bacteria</taxon>
        <taxon>Pseudomonadati</taxon>
        <taxon>Pseudomonadota</taxon>
        <taxon>Alphaproteobacteria</taxon>
        <taxon>Hyphomicrobiales</taxon>
        <taxon>Stappiaceae</taxon>
        <taxon>Stappia</taxon>
    </lineage>
</organism>